<protein>
    <recommendedName>
        <fullName evidence="9">Riboflavin transporter</fullName>
    </recommendedName>
</protein>
<evidence type="ECO:0000256" key="3">
    <source>
        <dbReference type="ARBA" id="ARBA00006366"/>
    </source>
</evidence>
<evidence type="ECO:0000313" key="10">
    <source>
        <dbReference type="EMBL" id="CAF4701065.1"/>
    </source>
</evidence>
<dbReference type="AlphaFoldDB" id="A0A821IFM5"/>
<keyword evidence="4 9" id="KW-0813">Transport</keyword>
<comment type="caution">
    <text evidence="9">Lacks conserved residue(s) required for the propagation of feature annotation.</text>
</comment>
<reference evidence="10" key="1">
    <citation type="submission" date="2021-02" db="EMBL/GenBank/DDBJ databases">
        <authorList>
            <person name="Nowell W R."/>
        </authorList>
    </citation>
    <scope>NUCLEOTIDE SEQUENCE</scope>
</reference>
<feature type="transmembrane region" description="Helical" evidence="9">
    <location>
        <begin position="294"/>
        <end position="316"/>
    </location>
</feature>
<comment type="caution">
    <text evidence="10">The sequence shown here is derived from an EMBL/GenBank/DDBJ whole genome shotgun (WGS) entry which is preliminary data.</text>
</comment>
<feature type="transmembrane region" description="Helical" evidence="9">
    <location>
        <begin position="12"/>
        <end position="30"/>
    </location>
</feature>
<dbReference type="Proteomes" id="UP000663862">
    <property type="component" value="Unassembled WGS sequence"/>
</dbReference>
<feature type="non-terminal residue" evidence="10">
    <location>
        <position position="317"/>
    </location>
</feature>
<feature type="transmembrane region" description="Helical" evidence="9">
    <location>
        <begin position="223"/>
        <end position="246"/>
    </location>
</feature>
<evidence type="ECO:0000256" key="6">
    <source>
        <dbReference type="ARBA" id="ARBA00022692"/>
    </source>
</evidence>
<dbReference type="EMBL" id="CAJOBQ010009776">
    <property type="protein sequence ID" value="CAF4701065.1"/>
    <property type="molecule type" value="Genomic_DNA"/>
</dbReference>
<feature type="transmembrane region" description="Helical" evidence="9">
    <location>
        <begin position="252"/>
        <end position="273"/>
    </location>
</feature>
<comment type="function">
    <text evidence="9">Plasma membrane transporter mediating the uptake by cells of the water soluble vitamin B2/riboflavin that plays a key role in biochemical oxidation-reduction reactions of the carbohydrate, lipid, and amino acid metabolism.</text>
</comment>
<feature type="transmembrane region" description="Helical" evidence="9">
    <location>
        <begin position="195"/>
        <end position="216"/>
    </location>
</feature>
<dbReference type="PANTHER" id="PTHR12929">
    <property type="entry name" value="SOLUTE CARRIER FAMILY 52"/>
    <property type="match status" value="1"/>
</dbReference>
<evidence type="ECO:0000256" key="4">
    <source>
        <dbReference type="ARBA" id="ARBA00022448"/>
    </source>
</evidence>
<evidence type="ECO:0000256" key="1">
    <source>
        <dbReference type="ARBA" id="ARBA00000215"/>
    </source>
</evidence>
<dbReference type="PANTHER" id="PTHR12929:SF10">
    <property type="entry name" value="RIBOFLAVIN TRANSPORTER"/>
    <property type="match status" value="1"/>
</dbReference>
<feature type="transmembrane region" description="Helical" evidence="9">
    <location>
        <begin position="50"/>
        <end position="70"/>
    </location>
</feature>
<feature type="non-terminal residue" evidence="10">
    <location>
        <position position="1"/>
    </location>
</feature>
<sequence length="317" mass="35187">MAQYWNKTHWFAGAQHSVLFVIFVFLLGTLDTTSTVTYSDYMKRYDGKLLNALFLGESLTALIPSILAAIQGVGGEAVCSANSTQPEYSKPRFSVQVYFWIFAAIILSSLIAFLILEWTSISQSYRTENYKTSDISQLCIQTEISSPLNLNLISDSMSKYMYYYLLAIAYIVNLLLFGILPSIGTYVMLPYSQSAYYIASLVLPISSLLSVIIALVGKSRLQLSAIISLSFIATCLTVYVIVLAALSPCPPLHDTIGGAVIAIVCYFTAELVYSYIRLVIANRVRQEYEREHGLFWLGAISQMGALSGSIPMYFLIN</sequence>
<feature type="transmembrane region" description="Helical" evidence="9">
    <location>
        <begin position="162"/>
        <end position="189"/>
    </location>
</feature>
<evidence type="ECO:0000256" key="8">
    <source>
        <dbReference type="ARBA" id="ARBA00023136"/>
    </source>
</evidence>
<proteinExistence type="inferred from homology"/>
<organism evidence="10 11">
    <name type="scientific">Rotaria socialis</name>
    <dbReference type="NCBI Taxonomy" id="392032"/>
    <lineage>
        <taxon>Eukaryota</taxon>
        <taxon>Metazoa</taxon>
        <taxon>Spiralia</taxon>
        <taxon>Gnathifera</taxon>
        <taxon>Rotifera</taxon>
        <taxon>Eurotatoria</taxon>
        <taxon>Bdelloidea</taxon>
        <taxon>Philodinida</taxon>
        <taxon>Philodinidae</taxon>
        <taxon>Rotaria</taxon>
    </lineage>
</organism>
<dbReference type="GO" id="GO:0032217">
    <property type="term" value="F:riboflavin transmembrane transporter activity"/>
    <property type="evidence" value="ECO:0007669"/>
    <property type="project" value="UniProtKB-UniRule"/>
</dbReference>
<dbReference type="Pfam" id="PF06237">
    <property type="entry name" value="SLC52_ribofla_tr"/>
    <property type="match status" value="1"/>
</dbReference>
<evidence type="ECO:0000256" key="7">
    <source>
        <dbReference type="ARBA" id="ARBA00022989"/>
    </source>
</evidence>
<keyword evidence="7 9" id="KW-1133">Transmembrane helix</keyword>
<accession>A0A821IFM5</accession>
<evidence type="ECO:0000256" key="9">
    <source>
        <dbReference type="RuleBase" id="RU368035"/>
    </source>
</evidence>
<evidence type="ECO:0000256" key="5">
    <source>
        <dbReference type="ARBA" id="ARBA00022475"/>
    </source>
</evidence>
<dbReference type="GO" id="GO:0005886">
    <property type="term" value="C:plasma membrane"/>
    <property type="evidence" value="ECO:0007669"/>
    <property type="project" value="UniProtKB-SubCell"/>
</dbReference>
<evidence type="ECO:0000313" key="11">
    <source>
        <dbReference type="Proteomes" id="UP000663862"/>
    </source>
</evidence>
<comment type="subcellular location">
    <subcellularLocation>
        <location evidence="2 9">Cell membrane</location>
        <topology evidence="2 9">Multi-pass membrane protein</topology>
    </subcellularLocation>
</comment>
<comment type="catalytic activity">
    <reaction evidence="1 9">
        <text>riboflavin(in) = riboflavin(out)</text>
        <dbReference type="Rhea" id="RHEA:35015"/>
        <dbReference type="ChEBI" id="CHEBI:57986"/>
    </reaction>
</comment>
<keyword evidence="6 9" id="KW-0812">Transmembrane</keyword>
<keyword evidence="8 9" id="KW-0472">Membrane</keyword>
<keyword evidence="5 9" id="KW-1003">Cell membrane</keyword>
<feature type="transmembrane region" description="Helical" evidence="9">
    <location>
        <begin position="97"/>
        <end position="116"/>
    </location>
</feature>
<name>A0A821IFM5_9BILA</name>
<comment type="similarity">
    <text evidence="3 9">Belongs to the riboflavin transporter family.</text>
</comment>
<dbReference type="InterPro" id="IPR009357">
    <property type="entry name" value="Riboflavin_transptr"/>
</dbReference>
<evidence type="ECO:0000256" key="2">
    <source>
        <dbReference type="ARBA" id="ARBA00004651"/>
    </source>
</evidence>
<gene>
    <name evidence="10" type="ORF">TSG867_LOCUS33326</name>
</gene>